<keyword evidence="4" id="KW-1185">Reference proteome</keyword>
<name>A0A811N3W2_9POAL</name>
<reference evidence="3" key="1">
    <citation type="submission" date="2020-10" db="EMBL/GenBank/DDBJ databases">
        <authorList>
            <person name="Han B."/>
            <person name="Lu T."/>
            <person name="Zhao Q."/>
            <person name="Huang X."/>
            <person name="Zhao Y."/>
        </authorList>
    </citation>
    <scope>NUCLEOTIDE SEQUENCE</scope>
</reference>
<evidence type="ECO:0000313" key="4">
    <source>
        <dbReference type="Proteomes" id="UP000604825"/>
    </source>
</evidence>
<dbReference type="Pfam" id="PF01370">
    <property type="entry name" value="Epimerase"/>
    <property type="match status" value="1"/>
</dbReference>
<dbReference type="PANTHER" id="PTHR10366:SF820">
    <property type="entry name" value="DIHYDROFLAVONOL-4-REDUCTASE"/>
    <property type="match status" value="1"/>
</dbReference>
<dbReference type="OrthoDB" id="2735536at2759"/>
<evidence type="ECO:0000256" key="1">
    <source>
        <dbReference type="ARBA" id="ARBA00023002"/>
    </source>
</evidence>
<sequence>MAGGGATVCVTGAGGLIASWLVKLLLSRGYTVHGTVRDLSAQSGIIPPFLSVGLVSFACIQDWHFRIFKADLLDYDAMAVAVVGCQGVFHVATPLQMLGPAVTGTTNVLKVASAANVQRVVVVSSIVAVEISPKDWPEGESCWSDEEFCRSIESWYPVAKIISEEAALAYGRQTGLDVVTINPGLVFGPQLQPKVNSSIQFLIYFLKGPDLVRNKLWHIVDVRDLADALLLLYEVPEAAGRHICAPHVISARDLLDLLKSMYPDYPLITKESICDRDHPAPITSDKLKKIGWSCRPLEETILDTVECCQRAGFLDDVAEETSCRFPPIFNKI</sequence>
<evidence type="ECO:0000313" key="3">
    <source>
        <dbReference type="EMBL" id="CAD6218697.1"/>
    </source>
</evidence>
<dbReference type="Proteomes" id="UP000604825">
    <property type="component" value="Unassembled WGS sequence"/>
</dbReference>
<dbReference type="InterPro" id="IPR050425">
    <property type="entry name" value="NAD(P)_dehydrat-like"/>
</dbReference>
<feature type="domain" description="NAD-dependent epimerase/dehydratase" evidence="2">
    <location>
        <begin position="8"/>
        <end position="239"/>
    </location>
</feature>
<dbReference type="SUPFAM" id="SSF51735">
    <property type="entry name" value="NAD(P)-binding Rossmann-fold domains"/>
    <property type="match status" value="1"/>
</dbReference>
<dbReference type="FunFam" id="3.40.50.720:FF:000085">
    <property type="entry name" value="Dihydroflavonol reductase"/>
    <property type="match status" value="1"/>
</dbReference>
<comment type="caution">
    <text evidence="3">The sequence shown here is derived from an EMBL/GenBank/DDBJ whole genome shotgun (WGS) entry which is preliminary data.</text>
</comment>
<proteinExistence type="predicted"/>
<gene>
    <name evidence="3" type="ORF">NCGR_LOCUS12548</name>
</gene>
<keyword evidence="1" id="KW-0560">Oxidoreductase</keyword>
<organism evidence="3 4">
    <name type="scientific">Miscanthus lutarioriparius</name>
    <dbReference type="NCBI Taxonomy" id="422564"/>
    <lineage>
        <taxon>Eukaryota</taxon>
        <taxon>Viridiplantae</taxon>
        <taxon>Streptophyta</taxon>
        <taxon>Embryophyta</taxon>
        <taxon>Tracheophyta</taxon>
        <taxon>Spermatophyta</taxon>
        <taxon>Magnoliopsida</taxon>
        <taxon>Liliopsida</taxon>
        <taxon>Poales</taxon>
        <taxon>Poaceae</taxon>
        <taxon>PACMAD clade</taxon>
        <taxon>Panicoideae</taxon>
        <taxon>Andropogonodae</taxon>
        <taxon>Andropogoneae</taxon>
        <taxon>Saccharinae</taxon>
        <taxon>Miscanthus</taxon>
    </lineage>
</organism>
<dbReference type="PANTHER" id="PTHR10366">
    <property type="entry name" value="NAD DEPENDENT EPIMERASE/DEHYDRATASE"/>
    <property type="match status" value="1"/>
</dbReference>
<dbReference type="EMBL" id="CAJGYO010000003">
    <property type="protein sequence ID" value="CAD6218697.1"/>
    <property type="molecule type" value="Genomic_DNA"/>
</dbReference>
<protein>
    <recommendedName>
        <fullName evidence="2">NAD-dependent epimerase/dehydratase domain-containing protein</fullName>
    </recommendedName>
</protein>
<evidence type="ECO:0000259" key="2">
    <source>
        <dbReference type="Pfam" id="PF01370"/>
    </source>
</evidence>
<dbReference type="InterPro" id="IPR001509">
    <property type="entry name" value="Epimerase_deHydtase"/>
</dbReference>
<dbReference type="Gene3D" id="3.40.50.720">
    <property type="entry name" value="NAD(P)-binding Rossmann-like Domain"/>
    <property type="match status" value="1"/>
</dbReference>
<dbReference type="InterPro" id="IPR036291">
    <property type="entry name" value="NAD(P)-bd_dom_sf"/>
</dbReference>
<dbReference type="AlphaFoldDB" id="A0A811N3W2"/>
<dbReference type="GO" id="GO:0016616">
    <property type="term" value="F:oxidoreductase activity, acting on the CH-OH group of donors, NAD or NADP as acceptor"/>
    <property type="evidence" value="ECO:0007669"/>
    <property type="project" value="TreeGrafter"/>
</dbReference>
<accession>A0A811N3W2</accession>